<proteinExistence type="predicted"/>
<accession>A0A559IX31</accession>
<dbReference type="RefSeq" id="WP_144987422.1">
    <property type="nucleotide sequence ID" value="NZ_VNJK01000001.1"/>
</dbReference>
<dbReference type="EMBL" id="VNJK01000001">
    <property type="protein sequence ID" value="TVX92195.1"/>
    <property type="molecule type" value="Genomic_DNA"/>
</dbReference>
<comment type="caution">
    <text evidence="1">The sequence shown here is derived from an EMBL/GenBank/DDBJ whole genome shotgun (WGS) entry which is preliminary data.</text>
</comment>
<dbReference type="Proteomes" id="UP000318102">
    <property type="component" value="Unassembled WGS sequence"/>
</dbReference>
<dbReference type="AlphaFoldDB" id="A0A559IX31"/>
<reference evidence="1 2" key="1">
    <citation type="submission" date="2019-07" db="EMBL/GenBank/DDBJ databases">
        <authorList>
            <person name="Kim J."/>
        </authorList>
    </citation>
    <scope>NUCLEOTIDE SEQUENCE [LARGE SCALE GENOMIC DNA]</scope>
    <source>
        <strain evidence="1 2">N4</strain>
    </source>
</reference>
<sequence length="82" mass="9546">MMTLRDCYAGKVNGEISIGTPLAQLEELYGEDLHYEPMDDEYYVKDAELSFKLKYPDSTVEHIILRNSVQAKLFVDWAREEL</sequence>
<evidence type="ECO:0000313" key="1">
    <source>
        <dbReference type="EMBL" id="TVX92195.1"/>
    </source>
</evidence>
<evidence type="ECO:0000313" key="2">
    <source>
        <dbReference type="Proteomes" id="UP000318102"/>
    </source>
</evidence>
<gene>
    <name evidence="1" type="ORF">FPZ44_03460</name>
</gene>
<keyword evidence="2" id="KW-1185">Reference proteome</keyword>
<protein>
    <submittedName>
        <fullName evidence="1">Uncharacterized protein</fullName>
    </submittedName>
</protein>
<organism evidence="1 2">
    <name type="scientific">Paenibacillus agilis</name>
    <dbReference type="NCBI Taxonomy" id="3020863"/>
    <lineage>
        <taxon>Bacteria</taxon>
        <taxon>Bacillati</taxon>
        <taxon>Bacillota</taxon>
        <taxon>Bacilli</taxon>
        <taxon>Bacillales</taxon>
        <taxon>Paenibacillaceae</taxon>
        <taxon>Paenibacillus</taxon>
    </lineage>
</organism>
<name>A0A559IX31_9BACL</name>